<reference evidence="3 4" key="1">
    <citation type="submission" date="2017-11" db="EMBL/GenBank/DDBJ databases">
        <title>De novo assembly and phasing of dikaryotic genomes from two isolates of Puccinia coronata f. sp. avenae, the causal agent of oat crown rust.</title>
        <authorList>
            <person name="Miller M.E."/>
            <person name="Zhang Y."/>
            <person name="Omidvar V."/>
            <person name="Sperschneider J."/>
            <person name="Schwessinger B."/>
            <person name="Raley C."/>
            <person name="Palmer J.M."/>
            <person name="Garnica D."/>
            <person name="Upadhyaya N."/>
            <person name="Rathjen J."/>
            <person name="Taylor J.M."/>
            <person name="Park R.F."/>
            <person name="Dodds P.N."/>
            <person name="Hirsch C.D."/>
            <person name="Kianian S.F."/>
            <person name="Figueroa M."/>
        </authorList>
    </citation>
    <scope>NUCLEOTIDE SEQUENCE [LARGE SCALE GENOMIC DNA]</scope>
    <source>
        <strain evidence="3">12SD80</strain>
    </source>
</reference>
<dbReference type="EMBL" id="PGCI01001571">
    <property type="protein sequence ID" value="PLW04435.1"/>
    <property type="molecule type" value="Genomic_DNA"/>
</dbReference>
<organism evidence="3 4">
    <name type="scientific">Puccinia coronata f. sp. avenae</name>
    <dbReference type="NCBI Taxonomy" id="200324"/>
    <lineage>
        <taxon>Eukaryota</taxon>
        <taxon>Fungi</taxon>
        <taxon>Dikarya</taxon>
        <taxon>Basidiomycota</taxon>
        <taxon>Pucciniomycotina</taxon>
        <taxon>Pucciniomycetes</taxon>
        <taxon>Pucciniales</taxon>
        <taxon>Pucciniaceae</taxon>
        <taxon>Puccinia</taxon>
    </lineage>
</organism>
<protein>
    <submittedName>
        <fullName evidence="3">Uncharacterized protein</fullName>
    </submittedName>
</protein>
<evidence type="ECO:0000313" key="4">
    <source>
        <dbReference type="Proteomes" id="UP000235392"/>
    </source>
</evidence>
<dbReference type="Proteomes" id="UP000235392">
    <property type="component" value="Unassembled WGS sequence"/>
</dbReference>
<evidence type="ECO:0000313" key="3">
    <source>
        <dbReference type="EMBL" id="PLW31198.1"/>
    </source>
</evidence>
<feature type="region of interest" description="Disordered" evidence="1">
    <location>
        <begin position="1"/>
        <end position="61"/>
    </location>
</feature>
<gene>
    <name evidence="3" type="ORF">PCASD_11084</name>
    <name evidence="2" type="ORF">PCASD_25573</name>
</gene>
<evidence type="ECO:0000313" key="2">
    <source>
        <dbReference type="EMBL" id="PLW04435.1"/>
    </source>
</evidence>
<sequence>MASGHDRRQHNSGRFAGNSGRPALIPEMTAGRPMGRPAHAPKLEQSQEPRRVSEEPPGCRPMKLTRMALLGGRCAGRLSNSLRALDQQVPMPDAKALQTPCILSKQ</sequence>
<comment type="caution">
    <text evidence="3">The sequence shown here is derived from an EMBL/GenBank/DDBJ whole genome shotgun (WGS) entry which is preliminary data.</text>
</comment>
<proteinExistence type="predicted"/>
<evidence type="ECO:0000256" key="1">
    <source>
        <dbReference type="SAM" id="MobiDB-lite"/>
    </source>
</evidence>
<name>A0A2N5U0H4_9BASI</name>
<accession>A0A2N5U0H4</accession>
<dbReference type="AlphaFoldDB" id="A0A2N5U0H4"/>
<dbReference type="EMBL" id="PGCI01000275">
    <property type="protein sequence ID" value="PLW31198.1"/>
    <property type="molecule type" value="Genomic_DNA"/>
</dbReference>
<feature type="compositionally biased region" description="Basic and acidic residues" evidence="1">
    <location>
        <begin position="41"/>
        <end position="54"/>
    </location>
</feature>